<dbReference type="GO" id="GO:0004071">
    <property type="term" value="F:aspartate-ammonia ligase activity"/>
    <property type="evidence" value="ECO:0007669"/>
    <property type="project" value="UniProtKB-UniRule"/>
</dbReference>
<dbReference type="RefSeq" id="WP_148696591.1">
    <property type="nucleotide sequence ID" value="NZ_CP017834.1"/>
</dbReference>
<dbReference type="PROSITE" id="PS50862">
    <property type="entry name" value="AA_TRNA_LIGASE_II"/>
    <property type="match status" value="1"/>
</dbReference>
<dbReference type="Proteomes" id="UP000184731">
    <property type="component" value="Chromosome"/>
</dbReference>
<protein>
    <recommendedName>
        <fullName evidence="7">Aspartate--ammonia ligase</fullName>
        <ecNumber evidence="7">6.3.1.1</ecNumber>
    </recommendedName>
</protein>
<keyword evidence="3" id="KW-0028">Amino-acid biosynthesis</keyword>
<dbReference type="InterPro" id="IPR004618">
    <property type="entry name" value="AsnA"/>
</dbReference>
<dbReference type="Gene3D" id="3.30.930.10">
    <property type="entry name" value="Bira Bifunctional Protein, Domain 2"/>
    <property type="match status" value="1"/>
</dbReference>
<evidence type="ECO:0000256" key="1">
    <source>
        <dbReference type="ARBA" id="ARBA00022490"/>
    </source>
</evidence>
<gene>
    <name evidence="9" type="ORF">AXG55_02665</name>
</gene>
<dbReference type="OrthoDB" id="3185462at2"/>
<organism evidence="9 10">
    <name type="scientific">Silvanigrella aquatica</name>
    <dbReference type="NCBI Taxonomy" id="1915309"/>
    <lineage>
        <taxon>Bacteria</taxon>
        <taxon>Pseudomonadati</taxon>
        <taxon>Bdellovibrionota</taxon>
        <taxon>Oligoflexia</taxon>
        <taxon>Silvanigrellales</taxon>
        <taxon>Silvanigrellaceae</taxon>
        <taxon>Silvanigrella</taxon>
    </lineage>
</organism>
<proteinExistence type="predicted"/>
<dbReference type="GO" id="GO:0005524">
    <property type="term" value="F:ATP binding"/>
    <property type="evidence" value="ECO:0007669"/>
    <property type="project" value="UniProtKB-KW"/>
</dbReference>
<dbReference type="InterPro" id="IPR006195">
    <property type="entry name" value="aa-tRNA-synth_II"/>
</dbReference>
<evidence type="ECO:0000259" key="8">
    <source>
        <dbReference type="PROSITE" id="PS50862"/>
    </source>
</evidence>
<dbReference type="EMBL" id="CP017834">
    <property type="protein sequence ID" value="APJ02880.1"/>
    <property type="molecule type" value="Genomic_DNA"/>
</dbReference>
<evidence type="ECO:0000256" key="3">
    <source>
        <dbReference type="ARBA" id="ARBA00022605"/>
    </source>
</evidence>
<dbReference type="KEGG" id="saqi:AXG55_02665"/>
<keyword evidence="6" id="KW-0061">Asparagine biosynthesis</keyword>
<keyword evidence="10" id="KW-1185">Reference proteome</keyword>
<evidence type="ECO:0000256" key="2">
    <source>
        <dbReference type="ARBA" id="ARBA00022598"/>
    </source>
</evidence>
<dbReference type="AlphaFoldDB" id="A0A1L4CY68"/>
<dbReference type="PANTHER" id="PTHR30073:SF5">
    <property type="entry name" value="ASPARTATE--AMMONIA LIGASE"/>
    <property type="match status" value="1"/>
</dbReference>
<name>A0A1L4CY68_9BACT</name>
<evidence type="ECO:0000256" key="7">
    <source>
        <dbReference type="NCBIfam" id="TIGR00669"/>
    </source>
</evidence>
<evidence type="ECO:0000313" key="10">
    <source>
        <dbReference type="Proteomes" id="UP000184731"/>
    </source>
</evidence>
<dbReference type="PANTHER" id="PTHR30073">
    <property type="entry name" value="ASPARTATE--AMMONIA LIGASE"/>
    <property type="match status" value="1"/>
</dbReference>
<sequence>MSLCVLSCEKSPISAVELKTAEKQIHFVKSFFPEVLSQELNLSKVSSPLFVESGIGLNDDLNGVEKPVTFIIPQYHADKKIEIVQSLAKWKRMMLGIYDFRLGEGLYTDMRAIRPFDKIDATHSAYVDQWDWELSISKEQRTLDFLKETVEKIYSALKVTEKKLSEMYAQFETVLPEKITFIHSEELLELYPHLTPQEREIEICRKQGAVFLIGIGGDLQDGKPHDGRAPDYDDWTTPTHDKFKGLNGDILVWNAKLASAFELSSMGIRVDEDALRRQLELKGQCHRSELLFHSKLLKGELPYSIGGGIGQSRLAMFLLRKRHISQVQASVF</sequence>
<evidence type="ECO:0000256" key="6">
    <source>
        <dbReference type="ARBA" id="ARBA00022888"/>
    </source>
</evidence>
<dbReference type="NCBIfam" id="TIGR00669">
    <property type="entry name" value="asnA"/>
    <property type="match status" value="1"/>
</dbReference>
<dbReference type="Pfam" id="PF03590">
    <property type="entry name" value="AsnA"/>
    <property type="match status" value="1"/>
</dbReference>
<feature type="domain" description="Aminoacyl-transfer RNA synthetases class-II family profile" evidence="8">
    <location>
        <begin position="28"/>
        <end position="332"/>
    </location>
</feature>
<keyword evidence="4" id="KW-0547">Nucleotide-binding</keyword>
<dbReference type="STRING" id="1915309.AXG55_02665"/>
<evidence type="ECO:0000256" key="4">
    <source>
        <dbReference type="ARBA" id="ARBA00022741"/>
    </source>
</evidence>
<reference evidence="9 10" key="1">
    <citation type="submission" date="2016-10" db="EMBL/GenBank/DDBJ databases">
        <title>Silvanigrella aquatica sp. nov., isolated from a freshwater lake located in the Black Forest, Germany, description of Silvanigrellaceae fam. nov., Silvanigrellales ord. nov., reclassification of the order Bdellovibrionales in the class Oligoflexia, reclassification of the families Bacteriovoracaceae and Halobacteriovoraceae in the new order Bacteriovoracales ord. nov., and reclassification of the family Pseudobacteriovoracaceae in the order Oligoflexiales.</title>
        <authorList>
            <person name="Hahn M.W."/>
            <person name="Schmidt J."/>
            <person name="Koll U."/>
            <person name="Rohde M."/>
            <person name="Verbag S."/>
            <person name="Pitt A."/>
            <person name="Nakai R."/>
            <person name="Naganuma T."/>
            <person name="Lang E."/>
        </authorList>
    </citation>
    <scope>NUCLEOTIDE SEQUENCE [LARGE SCALE GENOMIC DNA]</scope>
    <source>
        <strain evidence="9 10">MWH-Nonnen-W8red</strain>
    </source>
</reference>
<keyword evidence="5" id="KW-0067">ATP-binding</keyword>
<dbReference type="EC" id="6.3.1.1" evidence="7"/>
<dbReference type="GO" id="GO:0005829">
    <property type="term" value="C:cytosol"/>
    <property type="evidence" value="ECO:0007669"/>
    <property type="project" value="TreeGrafter"/>
</dbReference>
<dbReference type="PIRSF" id="PIRSF001555">
    <property type="entry name" value="Asp_ammon_ligase"/>
    <property type="match status" value="1"/>
</dbReference>
<dbReference type="InterPro" id="IPR045864">
    <property type="entry name" value="aa-tRNA-synth_II/BPL/LPL"/>
</dbReference>
<keyword evidence="1" id="KW-0963">Cytoplasm</keyword>
<evidence type="ECO:0000313" key="9">
    <source>
        <dbReference type="EMBL" id="APJ02880.1"/>
    </source>
</evidence>
<dbReference type="SUPFAM" id="SSF55681">
    <property type="entry name" value="Class II aaRS and biotin synthetases"/>
    <property type="match status" value="1"/>
</dbReference>
<dbReference type="GO" id="GO:0006529">
    <property type="term" value="P:asparagine biosynthetic process"/>
    <property type="evidence" value="ECO:0007669"/>
    <property type="project" value="UniProtKB-UniRule"/>
</dbReference>
<accession>A0A1L4CY68</accession>
<evidence type="ECO:0000256" key="5">
    <source>
        <dbReference type="ARBA" id="ARBA00022840"/>
    </source>
</evidence>
<keyword evidence="2 9" id="KW-0436">Ligase</keyword>